<proteinExistence type="predicted"/>
<dbReference type="EMBL" id="CP027806">
    <property type="protein sequence ID" value="AXI99841.1"/>
    <property type="molecule type" value="Genomic_DNA"/>
</dbReference>
<evidence type="ECO:0000313" key="1">
    <source>
        <dbReference type="EMBL" id="AXI99841.1"/>
    </source>
</evidence>
<reference evidence="1 2" key="1">
    <citation type="submission" date="2018-03" db="EMBL/GenBank/DDBJ databases">
        <title>Phenotypic and genomic properties of Cyclonatronum proteinivorum gen. nov., sp. nov., a haloalkaliphilic bacteroidete from soda lakes possessing Na+-translocating rhodopsin.</title>
        <authorList>
            <person name="Toshchakov S.V."/>
            <person name="Korzhenkov A."/>
            <person name="Samarov N.I."/>
            <person name="Kublanov I.V."/>
            <person name="Muntyan M.S."/>
            <person name="Sorokin D.Y."/>
        </authorList>
    </citation>
    <scope>NUCLEOTIDE SEQUENCE [LARGE SCALE GENOMIC DNA]</scope>
    <source>
        <strain evidence="1 2">Omega</strain>
    </source>
</reference>
<dbReference type="Proteomes" id="UP000254808">
    <property type="component" value="Chromosome"/>
</dbReference>
<organism evidence="1 2">
    <name type="scientific">Cyclonatronum proteinivorum</name>
    <dbReference type="NCBI Taxonomy" id="1457365"/>
    <lineage>
        <taxon>Bacteria</taxon>
        <taxon>Pseudomonadati</taxon>
        <taxon>Balneolota</taxon>
        <taxon>Balneolia</taxon>
        <taxon>Balneolales</taxon>
        <taxon>Cyclonatronaceae</taxon>
        <taxon>Cyclonatronum</taxon>
    </lineage>
</organism>
<keyword evidence="2" id="KW-1185">Reference proteome</keyword>
<dbReference type="AlphaFoldDB" id="A0A345UH90"/>
<sequence length="31" mass="3621">MSNYALFILVSGVFIEFSRNIDRGILIIYKQ</sequence>
<gene>
    <name evidence="1" type="ORF">CYPRO_0557</name>
</gene>
<accession>A0A345UH90</accession>
<evidence type="ECO:0000313" key="2">
    <source>
        <dbReference type="Proteomes" id="UP000254808"/>
    </source>
</evidence>
<protein>
    <submittedName>
        <fullName evidence="1">Uncharacterized protein</fullName>
    </submittedName>
</protein>
<name>A0A345UH90_9BACT</name>
<dbReference type="KEGG" id="cprv:CYPRO_0557"/>